<evidence type="ECO:0000313" key="2">
    <source>
        <dbReference type="EMBL" id="MEQ2157511.1"/>
    </source>
</evidence>
<organism evidence="2 3">
    <name type="scientific">Goodea atripinnis</name>
    <dbReference type="NCBI Taxonomy" id="208336"/>
    <lineage>
        <taxon>Eukaryota</taxon>
        <taxon>Metazoa</taxon>
        <taxon>Chordata</taxon>
        <taxon>Craniata</taxon>
        <taxon>Vertebrata</taxon>
        <taxon>Euteleostomi</taxon>
        <taxon>Actinopterygii</taxon>
        <taxon>Neopterygii</taxon>
        <taxon>Teleostei</taxon>
        <taxon>Neoteleostei</taxon>
        <taxon>Acanthomorphata</taxon>
        <taxon>Ovalentaria</taxon>
        <taxon>Atherinomorphae</taxon>
        <taxon>Cyprinodontiformes</taxon>
        <taxon>Goodeidae</taxon>
        <taxon>Goodea</taxon>
    </lineage>
</organism>
<accession>A0ABV0MEU9</accession>
<evidence type="ECO:0000313" key="3">
    <source>
        <dbReference type="Proteomes" id="UP001476798"/>
    </source>
</evidence>
<reference evidence="2 3" key="1">
    <citation type="submission" date="2021-06" db="EMBL/GenBank/DDBJ databases">
        <authorList>
            <person name="Palmer J.M."/>
        </authorList>
    </citation>
    <scope>NUCLEOTIDE SEQUENCE [LARGE SCALE GENOMIC DNA]</scope>
    <source>
        <strain evidence="2 3">GA_2019</strain>
        <tissue evidence="2">Muscle</tissue>
    </source>
</reference>
<keyword evidence="1" id="KW-1133">Transmembrane helix</keyword>
<sequence>MFLALGLQPPGKDKPASGFYLAATGTFNPVLLLIITNWDGYLLQSRKVWKMFSFPDFISYPAKILSFLMSFSAFLASSLPHVCVPSFLLTFPVSSFLSSFLGSIFPFCPLQTSAVNW</sequence>
<gene>
    <name evidence="2" type="ORF">GOODEAATRI_002553</name>
</gene>
<keyword evidence="1" id="KW-0472">Membrane</keyword>
<protein>
    <submittedName>
        <fullName evidence="2">Uncharacterized protein</fullName>
    </submittedName>
</protein>
<feature type="transmembrane region" description="Helical" evidence="1">
    <location>
        <begin position="20"/>
        <end position="43"/>
    </location>
</feature>
<feature type="transmembrane region" description="Helical" evidence="1">
    <location>
        <begin position="64"/>
        <end position="82"/>
    </location>
</feature>
<keyword evidence="1" id="KW-0812">Transmembrane</keyword>
<evidence type="ECO:0000256" key="1">
    <source>
        <dbReference type="SAM" id="Phobius"/>
    </source>
</evidence>
<name>A0ABV0MEU9_9TELE</name>
<keyword evidence="3" id="KW-1185">Reference proteome</keyword>
<dbReference type="EMBL" id="JAHRIO010000091">
    <property type="protein sequence ID" value="MEQ2157511.1"/>
    <property type="molecule type" value="Genomic_DNA"/>
</dbReference>
<proteinExistence type="predicted"/>
<comment type="caution">
    <text evidence="2">The sequence shown here is derived from an EMBL/GenBank/DDBJ whole genome shotgun (WGS) entry which is preliminary data.</text>
</comment>
<dbReference type="Proteomes" id="UP001476798">
    <property type="component" value="Unassembled WGS sequence"/>
</dbReference>
<feature type="transmembrane region" description="Helical" evidence="1">
    <location>
        <begin position="88"/>
        <end position="108"/>
    </location>
</feature>